<keyword evidence="1" id="KW-0812">Transmembrane</keyword>
<proteinExistence type="predicted"/>
<dbReference type="KEGG" id="tic:FH039_06900"/>
<keyword evidence="3" id="KW-1185">Reference proteome</keyword>
<dbReference type="AlphaFoldDB" id="A0A4Y5SLY7"/>
<keyword evidence="1" id="KW-1133">Transmembrane helix</keyword>
<name>A0A4Y5SLY7_9EURY</name>
<sequence>MRMVSKLFLWFLLLFLWGIVVYSYQIVGFYWMIVVLNGELSRIWLAVLVAGLRFVIQSALLLGILKLVLKILPSLETYLKSTMPLALAGITGSILRFFYNGWIPFRVIMEQVALILGLFMAMLLLGKRISSGRKSYLSCVLAGLLVFLVLIPIPL</sequence>
<dbReference type="Proteomes" id="UP000306007">
    <property type="component" value="Chromosome"/>
</dbReference>
<reference evidence="2 3" key="1">
    <citation type="submission" date="2019-06" db="EMBL/GenBank/DDBJ databases">
        <title>Thermococcus indicus sp. nov., a Fe(III)-reducing hyperthermophilic archaeon isolated from the Onnuri vent field of the Central Indian Ocean ridge.</title>
        <authorList>
            <person name="Lim J.K."/>
            <person name="Kim Y.J."/>
            <person name="Kwon K.K."/>
        </authorList>
    </citation>
    <scope>NUCLEOTIDE SEQUENCE [LARGE SCALE GENOMIC DNA]</scope>
    <source>
        <strain evidence="2 3">IOH1</strain>
    </source>
</reference>
<dbReference type="RefSeq" id="WP_139680727.1">
    <property type="nucleotide sequence ID" value="NZ_CP040846.1"/>
</dbReference>
<protein>
    <submittedName>
        <fullName evidence="2">Uncharacterized protein</fullName>
    </submittedName>
</protein>
<dbReference type="OrthoDB" id="102392at2157"/>
<feature type="transmembrane region" description="Helical" evidence="1">
    <location>
        <begin position="81"/>
        <end position="99"/>
    </location>
</feature>
<feature type="transmembrane region" description="Helical" evidence="1">
    <location>
        <begin position="136"/>
        <end position="153"/>
    </location>
</feature>
<organism evidence="2 3">
    <name type="scientific">Thermococcus indicus</name>
    <dbReference type="NCBI Taxonomy" id="2586643"/>
    <lineage>
        <taxon>Archaea</taxon>
        <taxon>Methanobacteriati</taxon>
        <taxon>Methanobacteriota</taxon>
        <taxon>Thermococci</taxon>
        <taxon>Thermococcales</taxon>
        <taxon>Thermococcaceae</taxon>
        <taxon>Thermococcus</taxon>
    </lineage>
</organism>
<evidence type="ECO:0000313" key="2">
    <source>
        <dbReference type="EMBL" id="QDA31384.1"/>
    </source>
</evidence>
<evidence type="ECO:0000313" key="3">
    <source>
        <dbReference type="Proteomes" id="UP000306007"/>
    </source>
</evidence>
<gene>
    <name evidence="2" type="ORF">FH039_06900</name>
</gene>
<feature type="transmembrane region" description="Helical" evidence="1">
    <location>
        <begin position="105"/>
        <end position="124"/>
    </location>
</feature>
<dbReference type="EMBL" id="CP040846">
    <property type="protein sequence ID" value="QDA31384.1"/>
    <property type="molecule type" value="Genomic_DNA"/>
</dbReference>
<evidence type="ECO:0000256" key="1">
    <source>
        <dbReference type="SAM" id="Phobius"/>
    </source>
</evidence>
<accession>A0A4Y5SLY7</accession>
<feature type="transmembrane region" description="Helical" evidence="1">
    <location>
        <begin position="43"/>
        <end position="69"/>
    </location>
</feature>
<dbReference type="GeneID" id="40474898"/>
<feature type="transmembrane region" description="Helical" evidence="1">
    <location>
        <begin position="7"/>
        <end position="31"/>
    </location>
</feature>
<keyword evidence="1" id="KW-0472">Membrane</keyword>